<name>A0A8E4GCV5_XANCJ</name>
<evidence type="ECO:0000313" key="1">
    <source>
        <dbReference type="EMBL" id="CAD0309857.1"/>
    </source>
</evidence>
<proteinExistence type="predicted"/>
<organism evidence="1">
    <name type="scientific">Xanthomonas campestris pv. juglandis</name>
    <name type="common">Xanthomonas arboricola pv. juglandis</name>
    <dbReference type="NCBI Taxonomy" id="195709"/>
    <lineage>
        <taxon>Bacteria</taxon>
        <taxon>Pseudomonadati</taxon>
        <taxon>Pseudomonadota</taxon>
        <taxon>Gammaproteobacteria</taxon>
        <taxon>Lysobacterales</taxon>
        <taxon>Lysobacteraceae</taxon>
        <taxon>Xanthomonas</taxon>
    </lineage>
</organism>
<evidence type="ECO:0000313" key="3">
    <source>
        <dbReference type="Proteomes" id="UP000514411"/>
    </source>
</evidence>
<dbReference type="Proteomes" id="UP000514411">
    <property type="component" value="Chromosome"/>
</dbReference>
<dbReference type="AlphaFoldDB" id="A0A8E4GCV5"/>
<gene>
    <name evidence="2" type="ORF">XSP_000160</name>
    <name evidence="1" type="ORF">XSP_000161</name>
</gene>
<protein>
    <submittedName>
        <fullName evidence="1">Uncharacterized protein</fullName>
    </submittedName>
</protein>
<reference evidence="1 3" key="1">
    <citation type="submission" date="2020-07" db="EMBL/GenBank/DDBJ databases">
        <authorList>
            <person name="Teixeira M."/>
        </authorList>
    </citation>
    <scope>NUCLEOTIDE SEQUENCE</scope>
    <source>
        <strain evidence="2">3</strain>
        <strain evidence="1">Xanthomonas arboricola pv. juglandis CPBF 427</strain>
    </source>
</reference>
<accession>A0A8E4GCV5</accession>
<dbReference type="RefSeq" id="WP_144424292.1">
    <property type="nucleotide sequence ID" value="NZ_CP168206.1"/>
</dbReference>
<dbReference type="EMBL" id="LR861807">
    <property type="protein sequence ID" value="CAD1786188.1"/>
    <property type="molecule type" value="Genomic_DNA"/>
</dbReference>
<dbReference type="EMBL" id="LR824643">
    <property type="protein sequence ID" value="CAD0309857.1"/>
    <property type="molecule type" value="Genomic_DNA"/>
</dbReference>
<sequence length="245" mass="25807">MVLAAAAMTTNLFREEGDYWLPEMNSGMSRDYERSGQTWDQFALDHNPLYAATVGLGTAIGNGAGAAVVDNDYRPLANLGGEFAGGLLVGKAMNRYGNYGVMIDDIGASGLGRSQAGSVGVRFGRSYPDGSFRTPDGKFVSVRGAPAPGTINAVSFANFLQTNGVKVVGTEMEVVTPVGIRKYDVVTRNADGSLFGLEIKSGGATPTPYQRFVDMYVNNFGAQGRGRIAGEKLVGSYTVYLPSGG</sequence>
<evidence type="ECO:0000313" key="2">
    <source>
        <dbReference type="EMBL" id="CAD1786188.1"/>
    </source>
</evidence>